<dbReference type="PANTHER" id="PTHR47027">
    <property type="entry name" value="REVERSE TRANSCRIPTASE DOMAIN-CONTAINING PROTEIN"/>
    <property type="match status" value="1"/>
</dbReference>
<dbReference type="Proteomes" id="UP000507470">
    <property type="component" value="Unassembled WGS sequence"/>
</dbReference>
<dbReference type="Pfam" id="PF00078">
    <property type="entry name" value="RVT_1"/>
    <property type="match status" value="1"/>
</dbReference>
<dbReference type="InterPro" id="IPR000477">
    <property type="entry name" value="RT_dom"/>
</dbReference>
<name>A0A6J8CWC7_MYTCO</name>
<dbReference type="OrthoDB" id="6116783at2759"/>
<gene>
    <name evidence="2" type="ORF">MCOR_33483</name>
</gene>
<evidence type="ECO:0000313" key="3">
    <source>
        <dbReference type="Proteomes" id="UP000507470"/>
    </source>
</evidence>
<feature type="domain" description="Reverse transcriptase" evidence="1">
    <location>
        <begin position="1"/>
        <end position="148"/>
    </location>
</feature>
<dbReference type="InterPro" id="IPR043502">
    <property type="entry name" value="DNA/RNA_pol_sf"/>
</dbReference>
<dbReference type="PANTHER" id="PTHR47027:SF20">
    <property type="entry name" value="REVERSE TRANSCRIPTASE-LIKE PROTEIN WITH RNA-DIRECTED DNA POLYMERASE DOMAIN"/>
    <property type="match status" value="1"/>
</dbReference>
<proteinExistence type="predicted"/>
<protein>
    <recommendedName>
        <fullName evidence="1">Reverse transcriptase domain-containing protein</fullName>
    </recommendedName>
</protein>
<dbReference type="AlphaFoldDB" id="A0A6J8CWC7"/>
<keyword evidence="3" id="KW-1185">Reference proteome</keyword>
<accession>A0A6J8CWC7</accession>
<evidence type="ECO:0000313" key="2">
    <source>
        <dbReference type="EMBL" id="CAC5399200.1"/>
    </source>
</evidence>
<organism evidence="2 3">
    <name type="scientific">Mytilus coruscus</name>
    <name type="common">Sea mussel</name>
    <dbReference type="NCBI Taxonomy" id="42192"/>
    <lineage>
        <taxon>Eukaryota</taxon>
        <taxon>Metazoa</taxon>
        <taxon>Spiralia</taxon>
        <taxon>Lophotrochozoa</taxon>
        <taxon>Mollusca</taxon>
        <taxon>Bivalvia</taxon>
        <taxon>Autobranchia</taxon>
        <taxon>Pteriomorphia</taxon>
        <taxon>Mytilida</taxon>
        <taxon>Mytiloidea</taxon>
        <taxon>Mytilidae</taxon>
        <taxon>Mytilinae</taxon>
        <taxon>Mytilus</taxon>
    </lineage>
</organism>
<evidence type="ECO:0000259" key="1">
    <source>
        <dbReference type="PROSITE" id="PS50878"/>
    </source>
</evidence>
<sequence length="186" mass="20980">MFKVIKCLYSNLKSAIRLSPMMFTDWFSVDFGVRPGDNLAPTLFVLFIDDLVPLIKGLSQGVFIGNDMISCLFYADDIVLISDSSEDLQSQLNVLHGWTKKNLLNVNIKTTKTMHVRKASSSRSDVVFRLGQKELDYVEKYRYLGLTLSENIDFKVSVNELSSVASRSLGSSTSKFLHMGNMDFEI</sequence>
<reference evidence="2 3" key="1">
    <citation type="submission" date="2020-06" db="EMBL/GenBank/DDBJ databases">
        <authorList>
            <person name="Li R."/>
            <person name="Bekaert M."/>
        </authorList>
    </citation>
    <scope>NUCLEOTIDE SEQUENCE [LARGE SCALE GENOMIC DNA]</scope>
    <source>
        <strain evidence="3">wild</strain>
    </source>
</reference>
<dbReference type="PROSITE" id="PS50878">
    <property type="entry name" value="RT_POL"/>
    <property type="match status" value="1"/>
</dbReference>
<dbReference type="SUPFAM" id="SSF56672">
    <property type="entry name" value="DNA/RNA polymerases"/>
    <property type="match status" value="1"/>
</dbReference>
<dbReference type="EMBL" id="CACVKT020005973">
    <property type="protein sequence ID" value="CAC5399200.1"/>
    <property type="molecule type" value="Genomic_DNA"/>
</dbReference>